<name>H5XHR5_9PSEU</name>
<evidence type="ECO:0000256" key="1">
    <source>
        <dbReference type="SAM" id="MobiDB-lite"/>
    </source>
</evidence>
<protein>
    <recommendedName>
        <fullName evidence="5">ATP synthase protein I</fullName>
    </recommendedName>
</protein>
<dbReference type="HOGENOM" id="CLU_124975_0_0_11"/>
<dbReference type="STRING" id="882082.SaccyDRAFT_3950"/>
<evidence type="ECO:0008006" key="5">
    <source>
        <dbReference type="Google" id="ProtNLM"/>
    </source>
</evidence>
<dbReference type="EMBL" id="CM001440">
    <property type="protein sequence ID" value="EHR62774.1"/>
    <property type="molecule type" value="Genomic_DNA"/>
</dbReference>
<feature type="transmembrane region" description="Helical" evidence="2">
    <location>
        <begin position="72"/>
        <end position="93"/>
    </location>
</feature>
<feature type="transmembrane region" description="Helical" evidence="2">
    <location>
        <begin position="105"/>
        <end position="127"/>
    </location>
</feature>
<dbReference type="RefSeq" id="WP_005458742.1">
    <property type="nucleotide sequence ID" value="NZ_CM001440.1"/>
</dbReference>
<evidence type="ECO:0000256" key="2">
    <source>
        <dbReference type="SAM" id="Phobius"/>
    </source>
</evidence>
<keyword evidence="4" id="KW-1185">Reference proteome</keyword>
<feature type="region of interest" description="Disordered" evidence="1">
    <location>
        <begin position="1"/>
        <end position="21"/>
    </location>
</feature>
<reference evidence="3 4" key="1">
    <citation type="submission" date="2011-11" db="EMBL/GenBank/DDBJ databases">
        <title>The Noncontiguous Finished sequence of Saccharomonospora cyanea NA-134.</title>
        <authorList>
            <consortium name="US DOE Joint Genome Institute"/>
            <person name="Lucas S."/>
            <person name="Han J."/>
            <person name="Lapidus A."/>
            <person name="Cheng J.-F."/>
            <person name="Goodwin L."/>
            <person name="Pitluck S."/>
            <person name="Peters L."/>
            <person name="Ovchinnikova G."/>
            <person name="Lu M."/>
            <person name="Detter J.C."/>
            <person name="Han C."/>
            <person name="Tapia R."/>
            <person name="Land M."/>
            <person name="Hauser L."/>
            <person name="Kyrpides N."/>
            <person name="Ivanova N."/>
            <person name="Pagani I."/>
            <person name="Brambilla E.-M."/>
            <person name="Klenk H.-P."/>
            <person name="Woyke T."/>
        </authorList>
    </citation>
    <scope>NUCLEOTIDE SEQUENCE [LARGE SCALE GENOMIC DNA]</scope>
    <source>
        <strain evidence="3 4">NA-134</strain>
    </source>
</reference>
<evidence type="ECO:0000313" key="4">
    <source>
        <dbReference type="Proteomes" id="UP000002791"/>
    </source>
</evidence>
<keyword evidence="2" id="KW-0812">Transmembrane</keyword>
<feature type="transmembrane region" description="Helical" evidence="2">
    <location>
        <begin position="46"/>
        <end position="66"/>
    </location>
</feature>
<keyword evidence="2" id="KW-0472">Membrane</keyword>
<sequence length="177" mass="18272">MNAVDGGADAGTAAHDSAQDAARDSAEAEVRAAHARSVYALADAMLRWGMLLSLPSVLVTVGVATLSAGRPGLVGAAFGVVLGFGSSLVTITMMRVAATRPPSTLMTLALGGYAVKMTALLLVMLLLRDVEGFSRPALAFGMLVTVVAWAAAEVVAFRTTRTPTLVVPRSVERTTDE</sequence>
<dbReference type="TCDB" id="1.A.77.5.4">
    <property type="family name" value="the mg(2+)/ca(2+) uniporter (mcu) family"/>
</dbReference>
<dbReference type="OrthoDB" id="3557282at2"/>
<organism evidence="3 4">
    <name type="scientific">Saccharomonospora cyanea NA-134</name>
    <dbReference type="NCBI Taxonomy" id="882082"/>
    <lineage>
        <taxon>Bacteria</taxon>
        <taxon>Bacillati</taxon>
        <taxon>Actinomycetota</taxon>
        <taxon>Actinomycetes</taxon>
        <taxon>Pseudonocardiales</taxon>
        <taxon>Pseudonocardiaceae</taxon>
        <taxon>Saccharomonospora</taxon>
    </lineage>
</organism>
<dbReference type="AlphaFoldDB" id="H5XHR5"/>
<dbReference type="Proteomes" id="UP000002791">
    <property type="component" value="Chromosome"/>
</dbReference>
<keyword evidence="2" id="KW-1133">Transmembrane helix</keyword>
<dbReference type="eggNOG" id="ENOG5033WXA">
    <property type="taxonomic scope" value="Bacteria"/>
</dbReference>
<evidence type="ECO:0000313" key="3">
    <source>
        <dbReference type="EMBL" id="EHR62774.1"/>
    </source>
</evidence>
<feature type="compositionally biased region" description="Low complexity" evidence="1">
    <location>
        <begin position="1"/>
        <end position="16"/>
    </location>
</feature>
<gene>
    <name evidence="3" type="ORF">SaccyDRAFT_3950</name>
</gene>
<feature type="transmembrane region" description="Helical" evidence="2">
    <location>
        <begin position="133"/>
        <end position="152"/>
    </location>
</feature>
<accession>H5XHR5</accession>
<proteinExistence type="predicted"/>